<keyword evidence="3" id="KW-0804">Transcription</keyword>
<accession>A0A803K482</accession>
<keyword evidence="1" id="KW-0805">Transcription regulation</keyword>
<dbReference type="PANTHER" id="PTHR23349:SF108">
    <property type="entry name" value="BHLH DOMAIN-CONTAINING PROTEIN"/>
    <property type="match status" value="1"/>
</dbReference>
<dbReference type="AGR" id="Xenbase:XB-GENE-6257824"/>
<evidence type="ECO:0000313" key="9">
    <source>
        <dbReference type="Xenbase" id="XB-GENE-6257824"/>
    </source>
</evidence>
<keyword evidence="7" id="KW-1185">Reference proteome</keyword>
<dbReference type="SUPFAM" id="SSF47459">
    <property type="entry name" value="HLH, helix-loop-helix DNA-binding domain"/>
    <property type="match status" value="1"/>
</dbReference>
<evidence type="ECO:0000256" key="1">
    <source>
        <dbReference type="ARBA" id="ARBA00023015"/>
    </source>
</evidence>
<dbReference type="PANTHER" id="PTHR23349">
    <property type="entry name" value="BASIC HELIX-LOOP-HELIX TRANSCRIPTION FACTOR, TWIST"/>
    <property type="match status" value="1"/>
</dbReference>
<keyword evidence="4" id="KW-0539">Nucleus</keyword>
<dbReference type="SMART" id="SM00353">
    <property type="entry name" value="HLH"/>
    <property type="match status" value="1"/>
</dbReference>
<protein>
    <submittedName>
        <fullName evidence="6">Achaete-scute family bHLH transcription factor 3</fullName>
    </submittedName>
    <submittedName>
        <fullName evidence="8">Achaete-scute homolog 3</fullName>
    </submittedName>
</protein>
<evidence type="ECO:0000256" key="2">
    <source>
        <dbReference type="ARBA" id="ARBA00023125"/>
    </source>
</evidence>
<dbReference type="RefSeq" id="XP_004913964.2">
    <property type="nucleotide sequence ID" value="XM_004913907.4"/>
</dbReference>
<dbReference type="GO" id="GO:0001227">
    <property type="term" value="F:DNA-binding transcription repressor activity, RNA polymerase II-specific"/>
    <property type="evidence" value="ECO:0007669"/>
    <property type="project" value="UniProtKB-ARBA"/>
</dbReference>
<dbReference type="AlphaFoldDB" id="A0A803K482"/>
<gene>
    <name evidence="9" type="primary">ascl4</name>
    <name evidence="6 8" type="synonym">ascl3</name>
</gene>
<dbReference type="GeneID" id="100490616"/>
<dbReference type="InterPro" id="IPR011598">
    <property type="entry name" value="bHLH_dom"/>
</dbReference>
<dbReference type="GO" id="GO:0060429">
    <property type="term" value="P:epithelium development"/>
    <property type="evidence" value="ECO:0007669"/>
    <property type="project" value="UniProtKB-ARBA"/>
</dbReference>
<feature type="domain" description="BHLH" evidence="5">
    <location>
        <begin position="86"/>
        <end position="138"/>
    </location>
</feature>
<dbReference type="FunFam" id="4.10.280.10:FF:000038">
    <property type="entry name" value="achaete-scute homolog 3"/>
    <property type="match status" value="1"/>
</dbReference>
<dbReference type="Xenbase" id="XB-GENE-6257824">
    <property type="gene designation" value="ascl4"/>
</dbReference>
<dbReference type="InterPro" id="IPR036638">
    <property type="entry name" value="HLH_DNA-bd_sf"/>
</dbReference>
<reference evidence="8" key="3">
    <citation type="submission" date="2025-04" db="UniProtKB">
        <authorList>
            <consortium name="RefSeq"/>
        </authorList>
    </citation>
    <scope>IDENTIFICATION</scope>
    <source>
        <strain evidence="8">Nigerian</strain>
        <tissue evidence="8">Liver and blood</tissue>
    </source>
</reference>
<dbReference type="PROSITE" id="PS50888">
    <property type="entry name" value="BHLH"/>
    <property type="match status" value="1"/>
</dbReference>
<evidence type="ECO:0000256" key="3">
    <source>
        <dbReference type="ARBA" id="ARBA00023163"/>
    </source>
</evidence>
<dbReference type="Gene3D" id="4.10.280.10">
    <property type="entry name" value="Helix-loop-helix DNA-binding domain"/>
    <property type="match status" value="1"/>
</dbReference>
<evidence type="ECO:0000313" key="6">
    <source>
        <dbReference type="Ensembl" id="ENSXETP00000115150"/>
    </source>
</evidence>
<dbReference type="GO" id="GO:0005667">
    <property type="term" value="C:transcription regulator complex"/>
    <property type="evidence" value="ECO:0007669"/>
    <property type="project" value="UniProtKB-ARBA"/>
</dbReference>
<dbReference type="GO" id="GO:0048513">
    <property type="term" value="P:animal organ development"/>
    <property type="evidence" value="ECO:0007669"/>
    <property type="project" value="UniProtKB-ARBA"/>
</dbReference>
<dbReference type="Pfam" id="PF00010">
    <property type="entry name" value="HLH"/>
    <property type="match status" value="1"/>
</dbReference>
<dbReference type="Proteomes" id="UP000008143">
    <property type="component" value="Chromosome 3"/>
</dbReference>
<dbReference type="InterPro" id="IPR050283">
    <property type="entry name" value="E-box_TF_Regulators"/>
</dbReference>
<dbReference type="KEGG" id="xtr:100490616"/>
<evidence type="ECO:0000259" key="5">
    <source>
        <dbReference type="PROSITE" id="PS50888"/>
    </source>
</evidence>
<dbReference type="OrthoDB" id="5976910at2759"/>
<dbReference type="GO" id="GO:0005634">
    <property type="term" value="C:nucleus"/>
    <property type="evidence" value="ECO:0007669"/>
    <property type="project" value="UniProtKB-ARBA"/>
</dbReference>
<dbReference type="GO" id="GO:0000977">
    <property type="term" value="F:RNA polymerase II transcription regulatory region sequence-specific DNA binding"/>
    <property type="evidence" value="ECO:0007669"/>
    <property type="project" value="UniProtKB-ARBA"/>
</dbReference>
<dbReference type="Ensembl" id="ENSXETT00000112291">
    <property type="protein sequence ID" value="ENSXETP00000115150"/>
    <property type="gene ID" value="ENSXETG00000042306"/>
</dbReference>
<dbReference type="GeneTree" id="ENSGT00940000162902"/>
<proteinExistence type="predicted"/>
<keyword evidence="2" id="KW-0238">DNA-binding</keyword>
<reference evidence="6" key="1">
    <citation type="journal article" date="2010" name="Science">
        <title>The genome of the Western clawed frog Xenopus tropicalis.</title>
        <authorList>
            <person name="Hellsten U."/>
            <person name="Harland R.M."/>
            <person name="Gilchrist M.J."/>
            <person name="Hendrix D."/>
            <person name="Jurka J."/>
            <person name="Kapitonov V."/>
            <person name="Ovcharenko I."/>
            <person name="Putnam N.H."/>
            <person name="Shu S."/>
            <person name="Taher L."/>
            <person name="Blitz I.L."/>
            <person name="Blumberg B."/>
            <person name="Dichmann D.S."/>
            <person name="Dubchak I."/>
            <person name="Amaya E."/>
            <person name="Detter J.C."/>
            <person name="Fletcher R."/>
            <person name="Gerhard D.S."/>
            <person name="Goodstein D."/>
            <person name="Graves T."/>
            <person name="Grigoriev I.V."/>
            <person name="Grimwood J."/>
            <person name="Kawashima T."/>
            <person name="Lindquist E."/>
            <person name="Lucas S.M."/>
            <person name="Mead P.E."/>
            <person name="Mitros T."/>
            <person name="Ogino H."/>
            <person name="Ohta Y."/>
            <person name="Poliakov A.V."/>
            <person name="Pollet N."/>
            <person name="Robert J."/>
            <person name="Salamov A."/>
            <person name="Sater A.K."/>
            <person name="Schmutz J."/>
            <person name="Terry A."/>
            <person name="Vize P.D."/>
            <person name="Warren W.C."/>
            <person name="Wells D."/>
            <person name="Wills A."/>
            <person name="Wilson R.K."/>
            <person name="Zimmerman L.B."/>
            <person name="Zorn A.M."/>
            <person name="Grainger R."/>
            <person name="Grammer T."/>
            <person name="Khokha M.K."/>
            <person name="Richardson P.M."/>
            <person name="Rokhsar D.S."/>
        </authorList>
    </citation>
    <scope>NUCLEOTIDE SEQUENCE [LARGE SCALE GENOMIC DNA]</scope>
    <source>
        <strain evidence="6">Nigerian</strain>
    </source>
</reference>
<dbReference type="OMA" id="DNSGQNM"/>
<reference evidence="6" key="2">
    <citation type="submission" date="2021-03" db="UniProtKB">
        <authorList>
            <consortium name="Ensembl"/>
        </authorList>
    </citation>
    <scope>IDENTIFICATION</scope>
</reference>
<evidence type="ECO:0000256" key="4">
    <source>
        <dbReference type="ARBA" id="ARBA00023242"/>
    </source>
</evidence>
<evidence type="ECO:0000313" key="8">
    <source>
        <dbReference type="RefSeq" id="XP_004913964.2"/>
    </source>
</evidence>
<evidence type="ECO:0000313" key="7">
    <source>
        <dbReference type="Proteomes" id="UP000008143"/>
    </source>
</evidence>
<sequence>MISPALTLGDNKRESMDNSGQNMFFNTVSVHSVTLPWGFYMDHQQAPLREQYGIAFHVDSSCWGGRHTYIPFQNQLGLCDYSSEPAFIRKRNERERERVRCVNEGYARLRQHLPLELAEKRLSKVETLRAAIEYIKHLQNILDLGTLRPPVTEPFSNTETSISPVLYLSTKSSIQRHCAMGSPCTEEHQLHVL</sequence>
<dbReference type="GO" id="GO:0046983">
    <property type="term" value="F:protein dimerization activity"/>
    <property type="evidence" value="ECO:0007669"/>
    <property type="project" value="InterPro"/>
</dbReference>
<name>A0A803K482_XENTR</name>
<organism evidence="6">
    <name type="scientific">Xenopus tropicalis</name>
    <name type="common">Western clawed frog</name>
    <name type="synonym">Silurana tropicalis</name>
    <dbReference type="NCBI Taxonomy" id="8364"/>
    <lineage>
        <taxon>Eukaryota</taxon>
        <taxon>Metazoa</taxon>
        <taxon>Chordata</taxon>
        <taxon>Craniata</taxon>
        <taxon>Vertebrata</taxon>
        <taxon>Euteleostomi</taxon>
        <taxon>Amphibia</taxon>
        <taxon>Batrachia</taxon>
        <taxon>Anura</taxon>
        <taxon>Pipoidea</taxon>
        <taxon>Pipidae</taxon>
        <taxon>Xenopodinae</taxon>
        <taxon>Xenopus</taxon>
        <taxon>Silurana</taxon>
    </lineage>
</organism>